<gene>
    <name evidence="1" type="ORF">SAMN05444420_10428</name>
</gene>
<dbReference type="AlphaFoldDB" id="A0A1H2WCC0"/>
<organism evidence="1 2">
    <name type="scientific">Capnocytophaga granulosa</name>
    <dbReference type="NCBI Taxonomy" id="45242"/>
    <lineage>
        <taxon>Bacteria</taxon>
        <taxon>Pseudomonadati</taxon>
        <taxon>Bacteroidota</taxon>
        <taxon>Flavobacteriia</taxon>
        <taxon>Flavobacteriales</taxon>
        <taxon>Flavobacteriaceae</taxon>
        <taxon>Capnocytophaga</taxon>
    </lineage>
</organism>
<sequence length="125" mass="13756">MEQFLNEYAAQLFANVPGVISVSLVSTLDGSIVAYKARPGVDNRLASSYQVEIFRNAVLSFENTEGLTNKIVDDVCLVYEGQTHLIGLLQSKKVLDHVILDDTAIVGMAKLLIKKIRTEAESKPF</sequence>
<accession>A0A1H2WCC0</accession>
<name>A0A1H2WCC0_9FLAO</name>
<reference evidence="1 2" key="1">
    <citation type="submission" date="2016-10" db="EMBL/GenBank/DDBJ databases">
        <authorList>
            <person name="Varghese N."/>
            <person name="Submissions S."/>
        </authorList>
    </citation>
    <scope>NUCLEOTIDE SEQUENCE [LARGE SCALE GENOMIC DNA]</scope>
    <source>
        <strain evidence="1 2">DSM 11449</strain>
    </source>
</reference>
<dbReference type="GeneID" id="85017451"/>
<evidence type="ECO:0000313" key="1">
    <source>
        <dbReference type="EMBL" id="SDW77689.1"/>
    </source>
</evidence>
<evidence type="ECO:0008006" key="3">
    <source>
        <dbReference type="Google" id="ProtNLM"/>
    </source>
</evidence>
<evidence type="ECO:0000313" key="2">
    <source>
        <dbReference type="Proteomes" id="UP000182771"/>
    </source>
</evidence>
<dbReference type="RefSeq" id="WP_009641693.1">
    <property type="nucleotide sequence ID" value="NZ_CAJPRD010000004.1"/>
</dbReference>
<dbReference type="Proteomes" id="UP000182771">
    <property type="component" value="Unassembled WGS sequence"/>
</dbReference>
<dbReference type="OrthoDB" id="1148767at2"/>
<dbReference type="EMBL" id="FNND01000004">
    <property type="protein sequence ID" value="SDW77689.1"/>
    <property type="molecule type" value="Genomic_DNA"/>
</dbReference>
<protein>
    <recommendedName>
        <fullName evidence="3">Roadblock/LAMTOR2 domain-containing protein</fullName>
    </recommendedName>
</protein>
<keyword evidence="2" id="KW-1185">Reference proteome</keyword>
<comment type="caution">
    <text evidence="1">The sequence shown here is derived from an EMBL/GenBank/DDBJ whole genome shotgun (WGS) entry which is preliminary data.</text>
</comment>
<proteinExistence type="predicted"/>